<evidence type="ECO:0000313" key="1">
    <source>
        <dbReference type="EMBL" id="VAX10056.1"/>
    </source>
</evidence>
<name>A0A3B1AVJ8_9ZZZZ</name>
<dbReference type="AlphaFoldDB" id="A0A3B1AVJ8"/>
<sequence>MKSMIQKLLIIFVMSMLSSGTGFAAIAQSPLFVTTNVPPIVMLTMGRDHKLYYEAYNDASDLNGDGELDIRYKPSEIDYFGYFDSYKCYNYRSGQFVPASITTDKTCSGNWSGDFLNYITTSRMDALRKVLYGGYRSTDTTAETILQRVFIPQDAHSWGKEYTSVAVDDYDITHYTPLPLPTIGRHLFANTTLSAGGAPIFRVLLNNTHRIWEWVSKEQPVADNSLGTPTNYTVKIKVCVTGMLEANCKTYSDGATTVYKPTGMLQEYGDDELMAFGLLTGSYENNLSGGVIRKNISTFTDEVDPDTGVFTGVNGIVGTIDKMAIAAFRYGSYNYSPGWPDAWVTIR</sequence>
<organism evidence="1">
    <name type="scientific">hydrothermal vent metagenome</name>
    <dbReference type="NCBI Taxonomy" id="652676"/>
    <lineage>
        <taxon>unclassified sequences</taxon>
        <taxon>metagenomes</taxon>
        <taxon>ecological metagenomes</taxon>
    </lineage>
</organism>
<gene>
    <name evidence="1" type="ORF">MNBD_GAMMA26-2056</name>
</gene>
<reference evidence="1" key="1">
    <citation type="submission" date="2018-06" db="EMBL/GenBank/DDBJ databases">
        <authorList>
            <person name="Zhirakovskaya E."/>
        </authorList>
    </citation>
    <scope>NUCLEOTIDE SEQUENCE</scope>
</reference>
<accession>A0A3B1AVJ8</accession>
<feature type="non-terminal residue" evidence="1">
    <location>
        <position position="347"/>
    </location>
</feature>
<protein>
    <submittedName>
        <fullName evidence="1">Type IV fimbrial biogenesis protein PilY1</fullName>
    </submittedName>
</protein>
<dbReference type="EMBL" id="UOFX01000061">
    <property type="protein sequence ID" value="VAX10056.1"/>
    <property type="molecule type" value="Genomic_DNA"/>
</dbReference>
<proteinExistence type="predicted"/>